<evidence type="ECO:0000313" key="3">
    <source>
        <dbReference type="Proteomes" id="UP000646827"/>
    </source>
</evidence>
<gene>
    <name evidence="2" type="ORF">INT45_007202</name>
</gene>
<reference evidence="2 3" key="1">
    <citation type="submission" date="2020-12" db="EMBL/GenBank/DDBJ databases">
        <title>Metabolic potential, ecology and presence of endohyphal bacteria is reflected in genomic diversity of Mucoromycotina.</title>
        <authorList>
            <person name="Muszewska A."/>
            <person name="Okrasinska A."/>
            <person name="Steczkiewicz K."/>
            <person name="Drgas O."/>
            <person name="Orlowska M."/>
            <person name="Perlinska-Lenart U."/>
            <person name="Aleksandrzak-Piekarczyk T."/>
            <person name="Szatraj K."/>
            <person name="Zielenkiewicz U."/>
            <person name="Pilsyk S."/>
            <person name="Malc E."/>
            <person name="Mieczkowski P."/>
            <person name="Kruszewska J.S."/>
            <person name="Biernat P."/>
            <person name="Pawlowska J."/>
        </authorList>
    </citation>
    <scope>NUCLEOTIDE SEQUENCE [LARGE SCALE GENOMIC DNA]</scope>
    <source>
        <strain evidence="2 3">CBS 142.35</strain>
    </source>
</reference>
<proteinExistence type="predicted"/>
<dbReference type="AlphaFoldDB" id="A0A8H7VIV5"/>
<evidence type="ECO:0000256" key="1">
    <source>
        <dbReference type="SAM" id="MobiDB-lite"/>
    </source>
</evidence>
<comment type="caution">
    <text evidence="2">The sequence shown here is derived from an EMBL/GenBank/DDBJ whole genome shotgun (WGS) entry which is preliminary data.</text>
</comment>
<keyword evidence="3" id="KW-1185">Reference proteome</keyword>
<sequence>MALATLSHIPAQHHSASTSTTSSNTSTSTSSSSSRWRKGLAIFQKSRSKCWSPMTLAAATEKYVRHKSTEVKCEDLTAREFAQLTGIKIVDATVTSPPITTMNETTTLSSGSTTSISNRPRIWDTDFWQCEQQQQQEEGQQQQHDRHHLHLHHRYHHHHHHHHQPPNPRVITKGRFKIMMGEDDEEDQESYMTAPMRTTTVITTALNANHTQVVEWKRKRSA</sequence>
<dbReference type="Proteomes" id="UP000646827">
    <property type="component" value="Unassembled WGS sequence"/>
</dbReference>
<evidence type="ECO:0000313" key="2">
    <source>
        <dbReference type="EMBL" id="KAG2222185.1"/>
    </source>
</evidence>
<accession>A0A8H7VIV5</accession>
<protein>
    <submittedName>
        <fullName evidence="2">Uncharacterized protein</fullName>
    </submittedName>
</protein>
<organism evidence="2 3">
    <name type="scientific">Circinella minor</name>
    <dbReference type="NCBI Taxonomy" id="1195481"/>
    <lineage>
        <taxon>Eukaryota</taxon>
        <taxon>Fungi</taxon>
        <taxon>Fungi incertae sedis</taxon>
        <taxon>Mucoromycota</taxon>
        <taxon>Mucoromycotina</taxon>
        <taxon>Mucoromycetes</taxon>
        <taxon>Mucorales</taxon>
        <taxon>Lichtheimiaceae</taxon>
        <taxon>Circinella</taxon>
    </lineage>
</organism>
<feature type="compositionally biased region" description="Low complexity" evidence="1">
    <location>
        <begin position="15"/>
        <end position="33"/>
    </location>
</feature>
<dbReference type="EMBL" id="JAEPRB010000090">
    <property type="protein sequence ID" value="KAG2222185.1"/>
    <property type="molecule type" value="Genomic_DNA"/>
</dbReference>
<feature type="region of interest" description="Disordered" evidence="1">
    <location>
        <begin position="1"/>
        <end position="33"/>
    </location>
</feature>
<name>A0A8H7VIV5_9FUNG</name>
<dbReference type="OrthoDB" id="2272820at2759"/>